<accession>A0AAN5CWM1</accession>
<evidence type="ECO:0000313" key="3">
    <source>
        <dbReference type="Proteomes" id="UP001328107"/>
    </source>
</evidence>
<dbReference type="Pfam" id="PF00646">
    <property type="entry name" value="F-box"/>
    <property type="match status" value="1"/>
</dbReference>
<dbReference type="EMBL" id="BTRK01000005">
    <property type="protein sequence ID" value="GMR52163.1"/>
    <property type="molecule type" value="Genomic_DNA"/>
</dbReference>
<name>A0AAN5CWM1_9BILA</name>
<proteinExistence type="predicted"/>
<evidence type="ECO:0000313" key="2">
    <source>
        <dbReference type="EMBL" id="GMR52163.1"/>
    </source>
</evidence>
<dbReference type="PROSITE" id="PS50181">
    <property type="entry name" value="FBOX"/>
    <property type="match status" value="1"/>
</dbReference>
<feature type="non-terminal residue" evidence="2">
    <location>
        <position position="1"/>
    </location>
</feature>
<sequence>YEPMPPISQILRPLRNVIFPKRKNQGQAMHLFDLPHDVLREIMKTMSMKDRMRLRRTCRTFGNVVADTLAIFDHAVITVEEIQVYQTQENTESRKKSFVLVKLGQVWFKVDFSEDSFGHFQRQMNRLSSGISINECRIKLTCDCPHVDFVLRIARLFKICLLTFVVDSGMKLRNVIELFPKLDEYKLGLEIGRYRYSVQHTDLQDLTKLLPLENCVLVGLELSSI</sequence>
<protein>
    <recommendedName>
        <fullName evidence="1">F-box domain-containing protein</fullName>
    </recommendedName>
</protein>
<evidence type="ECO:0000259" key="1">
    <source>
        <dbReference type="PROSITE" id="PS50181"/>
    </source>
</evidence>
<dbReference type="AlphaFoldDB" id="A0AAN5CWM1"/>
<dbReference type="SUPFAM" id="SSF81383">
    <property type="entry name" value="F-box domain"/>
    <property type="match status" value="1"/>
</dbReference>
<dbReference type="CDD" id="cd22150">
    <property type="entry name" value="F-box_CeFBXA-like"/>
    <property type="match status" value="1"/>
</dbReference>
<feature type="domain" description="F-box" evidence="1">
    <location>
        <begin position="28"/>
        <end position="75"/>
    </location>
</feature>
<dbReference type="InterPro" id="IPR036047">
    <property type="entry name" value="F-box-like_dom_sf"/>
</dbReference>
<dbReference type="InterPro" id="IPR001810">
    <property type="entry name" value="F-box_dom"/>
</dbReference>
<dbReference type="Proteomes" id="UP001328107">
    <property type="component" value="Unassembled WGS sequence"/>
</dbReference>
<reference evidence="3" key="1">
    <citation type="submission" date="2022-10" db="EMBL/GenBank/DDBJ databases">
        <title>Genome assembly of Pristionchus species.</title>
        <authorList>
            <person name="Yoshida K."/>
            <person name="Sommer R.J."/>
        </authorList>
    </citation>
    <scope>NUCLEOTIDE SEQUENCE [LARGE SCALE GENOMIC DNA]</scope>
    <source>
        <strain evidence="3">RS5460</strain>
    </source>
</reference>
<dbReference type="Gene3D" id="1.20.1280.50">
    <property type="match status" value="1"/>
</dbReference>
<organism evidence="2 3">
    <name type="scientific">Pristionchus mayeri</name>
    <dbReference type="NCBI Taxonomy" id="1317129"/>
    <lineage>
        <taxon>Eukaryota</taxon>
        <taxon>Metazoa</taxon>
        <taxon>Ecdysozoa</taxon>
        <taxon>Nematoda</taxon>
        <taxon>Chromadorea</taxon>
        <taxon>Rhabditida</taxon>
        <taxon>Rhabditina</taxon>
        <taxon>Diplogasteromorpha</taxon>
        <taxon>Diplogasteroidea</taxon>
        <taxon>Neodiplogasteridae</taxon>
        <taxon>Pristionchus</taxon>
    </lineage>
</organism>
<dbReference type="SMART" id="SM00256">
    <property type="entry name" value="FBOX"/>
    <property type="match status" value="1"/>
</dbReference>
<keyword evidence="3" id="KW-1185">Reference proteome</keyword>
<comment type="caution">
    <text evidence="2">The sequence shown here is derived from an EMBL/GenBank/DDBJ whole genome shotgun (WGS) entry which is preliminary data.</text>
</comment>
<gene>
    <name evidence="2" type="ORF">PMAYCL1PPCAC_22358</name>
</gene>